<dbReference type="CDD" id="cd01949">
    <property type="entry name" value="GGDEF"/>
    <property type="match status" value="1"/>
</dbReference>
<accession>F1ZCI8</accession>
<evidence type="ECO:0000256" key="2">
    <source>
        <dbReference type="SAM" id="Phobius"/>
    </source>
</evidence>
<evidence type="ECO:0000259" key="3">
    <source>
        <dbReference type="PROSITE" id="PS50883"/>
    </source>
</evidence>
<dbReference type="InterPro" id="IPR035919">
    <property type="entry name" value="EAL_sf"/>
</dbReference>
<evidence type="ECO:0000313" key="5">
    <source>
        <dbReference type="EMBL" id="EGD57730.1"/>
    </source>
</evidence>
<reference evidence="5 6" key="1">
    <citation type="journal article" date="2012" name="J. Bacteriol.">
        <title>Draft Genome Sequence of Novosphingobium nitrogenifigens Y88T.</title>
        <authorList>
            <person name="Strabala T.J."/>
            <person name="Macdonald L."/>
            <person name="Liu V."/>
            <person name="Smit A.M."/>
        </authorList>
    </citation>
    <scope>NUCLEOTIDE SEQUENCE [LARGE SCALE GENOMIC DNA]</scope>
    <source>
        <strain evidence="5 6">DSM 19370</strain>
    </source>
</reference>
<feature type="transmembrane region" description="Helical" evidence="2">
    <location>
        <begin position="56"/>
        <end position="74"/>
    </location>
</feature>
<dbReference type="Gene3D" id="3.30.70.270">
    <property type="match status" value="1"/>
</dbReference>
<keyword evidence="2" id="KW-0812">Transmembrane</keyword>
<evidence type="ECO:0000313" key="6">
    <source>
        <dbReference type="Proteomes" id="UP000004728"/>
    </source>
</evidence>
<keyword evidence="2" id="KW-0472">Membrane</keyword>
<feature type="compositionally biased region" description="Basic and acidic residues" evidence="1">
    <location>
        <begin position="1"/>
        <end position="19"/>
    </location>
</feature>
<dbReference type="Pfam" id="PF00990">
    <property type="entry name" value="GGDEF"/>
    <property type="match status" value="1"/>
</dbReference>
<dbReference type="InterPro" id="IPR052155">
    <property type="entry name" value="Biofilm_reg_signaling"/>
</dbReference>
<dbReference type="CDD" id="cd01948">
    <property type="entry name" value="EAL"/>
    <property type="match status" value="1"/>
</dbReference>
<proteinExistence type="predicted"/>
<keyword evidence="6" id="KW-1185">Reference proteome</keyword>
<dbReference type="NCBIfam" id="TIGR00254">
    <property type="entry name" value="GGDEF"/>
    <property type="match status" value="1"/>
</dbReference>
<feature type="domain" description="EAL" evidence="3">
    <location>
        <begin position="314"/>
        <end position="564"/>
    </location>
</feature>
<dbReference type="STRING" id="983920.Y88_3056"/>
<dbReference type="PROSITE" id="PS50883">
    <property type="entry name" value="EAL"/>
    <property type="match status" value="1"/>
</dbReference>
<organism evidence="5 6">
    <name type="scientific">Novosphingobium nitrogenifigens DSM 19370</name>
    <dbReference type="NCBI Taxonomy" id="983920"/>
    <lineage>
        <taxon>Bacteria</taxon>
        <taxon>Pseudomonadati</taxon>
        <taxon>Pseudomonadota</taxon>
        <taxon>Alphaproteobacteria</taxon>
        <taxon>Sphingomonadales</taxon>
        <taxon>Sphingomonadaceae</taxon>
        <taxon>Novosphingobium</taxon>
    </lineage>
</organism>
<dbReference type="SMART" id="SM00052">
    <property type="entry name" value="EAL"/>
    <property type="match status" value="1"/>
</dbReference>
<feature type="region of interest" description="Disordered" evidence="1">
    <location>
        <begin position="1"/>
        <end position="29"/>
    </location>
</feature>
<dbReference type="PANTHER" id="PTHR44757">
    <property type="entry name" value="DIGUANYLATE CYCLASE DGCP"/>
    <property type="match status" value="1"/>
</dbReference>
<gene>
    <name evidence="5" type="ORF">Y88_3056</name>
</gene>
<dbReference type="HOGENOM" id="CLU_000445_70_50_5"/>
<protein>
    <submittedName>
        <fullName evidence="5">Diguanylate cyclase/phosphodiesterase</fullName>
    </submittedName>
</protein>
<dbReference type="Pfam" id="PF00563">
    <property type="entry name" value="EAL"/>
    <property type="match status" value="1"/>
</dbReference>
<dbReference type="InParanoid" id="F1ZCI8"/>
<dbReference type="eggNOG" id="COG5001">
    <property type="taxonomic scope" value="Bacteria"/>
</dbReference>
<evidence type="ECO:0000256" key="1">
    <source>
        <dbReference type="SAM" id="MobiDB-lite"/>
    </source>
</evidence>
<dbReference type="SUPFAM" id="SSF55073">
    <property type="entry name" value="Nucleotide cyclase"/>
    <property type="match status" value="1"/>
</dbReference>
<dbReference type="OrthoDB" id="9814202at2"/>
<dbReference type="InterPro" id="IPR000160">
    <property type="entry name" value="GGDEF_dom"/>
</dbReference>
<dbReference type="InterPro" id="IPR001633">
    <property type="entry name" value="EAL_dom"/>
</dbReference>
<evidence type="ECO:0000259" key="4">
    <source>
        <dbReference type="PROSITE" id="PS50887"/>
    </source>
</evidence>
<sequence length="591" mass="64682">MARQDFQDNRARAGIEGTHRTGPRQGPTIEAAPPLPLTMPIFAGQRNTTGEYSHDPISLGILVAAVMLFISSGSTVLTRLARHFLYGEGHPDPVLTNAVLLNIALIIFGWRRYADLHREVLIRRKAETTALRLAETDPLTGCLNRRGLDAALATTLSRHVELGGNLAGLLIDLDRFKQANDVHGHKVGDAILSETARRIDTGLPQGSALARFGGDEFTALVPLMSGADPSGEIDLISTRISKALVEPIRHDGHTVALTASIGSAVACTPHRDDLSSTANDLLKQADIAMYQAKKEGRGHYCRFTPAMEREMLQRCRLEQEIREGIERNEFVPCYEFQIDLTSGAIVGLEMHGRWLSPSRGPVTADVFVPLAENIGIMGHVWESLIRNAFADMATWAPHLTLAVNVSPGDLRDPWFAQKLLKMLMEARIAPGRLEVEIVHGCLDQDFALLRSLFISLHNQGVRLSLDDFGTLYSSLAQLRALPLDRIKIDPACIVGIDRDEDVETILGAIGSVGHNLSLPITMQGIDTPEMLTKLRGHGFSRGQGKVFGPLLNGAELRRELAIYGLLHDREDKPAPDVPGTDADENNCRRTA</sequence>
<feature type="domain" description="GGDEF" evidence="4">
    <location>
        <begin position="164"/>
        <end position="305"/>
    </location>
</feature>
<dbReference type="Gene3D" id="3.20.20.450">
    <property type="entry name" value="EAL domain"/>
    <property type="match status" value="1"/>
</dbReference>
<dbReference type="AlphaFoldDB" id="F1ZCI8"/>
<feature type="region of interest" description="Disordered" evidence="1">
    <location>
        <begin position="571"/>
        <end position="591"/>
    </location>
</feature>
<dbReference type="PROSITE" id="PS50887">
    <property type="entry name" value="GGDEF"/>
    <property type="match status" value="1"/>
</dbReference>
<keyword evidence="2" id="KW-1133">Transmembrane helix</keyword>
<comment type="caution">
    <text evidence="5">The sequence shown here is derived from an EMBL/GenBank/DDBJ whole genome shotgun (WGS) entry which is preliminary data.</text>
</comment>
<dbReference type="SUPFAM" id="SSF141868">
    <property type="entry name" value="EAL domain-like"/>
    <property type="match status" value="1"/>
</dbReference>
<dbReference type="InterPro" id="IPR043128">
    <property type="entry name" value="Rev_trsase/Diguanyl_cyclase"/>
</dbReference>
<dbReference type="PANTHER" id="PTHR44757:SF2">
    <property type="entry name" value="BIOFILM ARCHITECTURE MAINTENANCE PROTEIN MBAA"/>
    <property type="match status" value="1"/>
</dbReference>
<dbReference type="Proteomes" id="UP000004728">
    <property type="component" value="Unassembled WGS sequence"/>
</dbReference>
<dbReference type="SMART" id="SM00267">
    <property type="entry name" value="GGDEF"/>
    <property type="match status" value="1"/>
</dbReference>
<dbReference type="InterPro" id="IPR029787">
    <property type="entry name" value="Nucleotide_cyclase"/>
</dbReference>
<dbReference type="EMBL" id="AEWJ01000054">
    <property type="protein sequence ID" value="EGD57730.1"/>
    <property type="molecule type" value="Genomic_DNA"/>
</dbReference>
<name>F1ZCI8_9SPHN</name>
<dbReference type="RefSeq" id="WP_008070972.1">
    <property type="nucleotide sequence ID" value="NZ_AQWK01000008.1"/>
</dbReference>